<dbReference type="CDD" id="cd13121">
    <property type="entry name" value="BF2867_like_C"/>
    <property type="match status" value="1"/>
</dbReference>
<proteinExistence type="predicted"/>
<accession>A0A412XZ79</accession>
<reference evidence="1 2" key="1">
    <citation type="submission" date="2018-08" db="EMBL/GenBank/DDBJ databases">
        <title>A genome reference for cultivated species of the human gut microbiota.</title>
        <authorList>
            <person name="Zou Y."/>
            <person name="Xue W."/>
            <person name="Luo G."/>
        </authorList>
    </citation>
    <scope>NUCLEOTIDE SEQUENCE [LARGE SCALE GENOMIC DNA]</scope>
    <source>
        <strain evidence="1 2">AF14-26</strain>
    </source>
</reference>
<dbReference type="PROSITE" id="PS51257">
    <property type="entry name" value="PROKAR_LIPOPROTEIN"/>
    <property type="match status" value="1"/>
</dbReference>
<comment type="caution">
    <text evidence="1">The sequence shown here is derived from an EMBL/GenBank/DDBJ whole genome shotgun (WGS) entry which is preliminary data.</text>
</comment>
<name>A0A412XZ79_BACFG</name>
<gene>
    <name evidence="1" type="ORF">DWW08_17430</name>
</gene>
<dbReference type="RefSeq" id="WP_122143207.1">
    <property type="nucleotide sequence ID" value="NZ_JAFKPL010000016.1"/>
</dbReference>
<evidence type="ECO:0000313" key="1">
    <source>
        <dbReference type="EMBL" id="RGV50128.1"/>
    </source>
</evidence>
<protein>
    <submittedName>
        <fullName evidence="1">Fimbrillin family protein</fullName>
    </submittedName>
</protein>
<dbReference type="AlphaFoldDB" id="A0A412XZ79"/>
<evidence type="ECO:0000313" key="2">
    <source>
        <dbReference type="Proteomes" id="UP000286270"/>
    </source>
</evidence>
<organism evidence="1 2">
    <name type="scientific">Bacteroides fragilis</name>
    <dbReference type="NCBI Taxonomy" id="817"/>
    <lineage>
        <taxon>Bacteria</taxon>
        <taxon>Pseudomonadati</taxon>
        <taxon>Bacteroidota</taxon>
        <taxon>Bacteroidia</taxon>
        <taxon>Bacteroidales</taxon>
        <taxon>Bacteroidaceae</taxon>
        <taxon>Bacteroides</taxon>
    </lineage>
</organism>
<sequence length="334" mass="36030">MKKILFAAVAAMAITGCSQNEEIEKAAQPVEIGFGTIVKTTTRAVVTNKANLGDFKVHSYITGATYDGTALGDAYMNGVLYKTSDNLTWTKDAGDTKTYYWPSASDKSVQFFAYPSTLVTDFSAPATGYPSFTYTMATTVADQKDLVVAHEQNKTATSEGVNNGSLTLGFKHILSRINFAYVPSRDDLTYTVSAIKIAGITGGKAKYSFNATNGEWTPDPTDKVSQDYVYTVTQSPTLVTDKNYYLLGNESASLMLFPQDVTGKVITVTYKSEDADGMTVFSGDKTVTLPANSKWEVGQNVLYILTLPAGGTEMTVVPAVSDWGDADDEENDAK</sequence>
<dbReference type="Gene3D" id="2.60.40.2630">
    <property type="match status" value="1"/>
</dbReference>
<dbReference type="EMBL" id="QRZH01000017">
    <property type="protein sequence ID" value="RGV50128.1"/>
    <property type="molecule type" value="Genomic_DNA"/>
</dbReference>
<dbReference type="Proteomes" id="UP000286270">
    <property type="component" value="Unassembled WGS sequence"/>
</dbReference>
<dbReference type="CDD" id="cd13120">
    <property type="entry name" value="BF2867_like_N"/>
    <property type="match status" value="1"/>
</dbReference>